<sequence>MKKPYLEIKLLQGSTYISCSPYKVSNSPYFPSETSLISTNIVIMLGHVAVALKDTPKTTDTILQFFQQRFCRIPSNLDILIVDQLGCMIISKCEVSNTWVWTPPYNP</sequence>
<proteinExistence type="inferred from homology"/>
<dbReference type="EMBL" id="OE839926">
    <property type="protein sequence ID" value="CAD7588995.1"/>
    <property type="molecule type" value="Genomic_DNA"/>
</dbReference>
<evidence type="ECO:0000256" key="1">
    <source>
        <dbReference type="ARBA" id="ARBA00006209"/>
    </source>
</evidence>
<organism evidence="3">
    <name type="scientific">Timema genevievae</name>
    <name type="common">Walking stick</name>
    <dbReference type="NCBI Taxonomy" id="629358"/>
    <lineage>
        <taxon>Eukaryota</taxon>
        <taxon>Metazoa</taxon>
        <taxon>Ecdysozoa</taxon>
        <taxon>Arthropoda</taxon>
        <taxon>Hexapoda</taxon>
        <taxon>Insecta</taxon>
        <taxon>Pterygota</taxon>
        <taxon>Neoptera</taxon>
        <taxon>Polyneoptera</taxon>
        <taxon>Phasmatodea</taxon>
        <taxon>Timematodea</taxon>
        <taxon>Timematoidea</taxon>
        <taxon>Timematidae</taxon>
        <taxon>Timema</taxon>
    </lineage>
</organism>
<dbReference type="Pfam" id="PF19274">
    <property type="entry name" value="PI4K_N"/>
    <property type="match status" value="1"/>
</dbReference>
<name>A0A7R9JTC2_TIMGE</name>
<protein>
    <recommendedName>
        <fullName evidence="2">PI4-kinase N-terminal domain-containing protein</fullName>
    </recommendedName>
</protein>
<feature type="domain" description="PI4-kinase N-terminal" evidence="2">
    <location>
        <begin position="37"/>
        <end position="97"/>
    </location>
</feature>
<dbReference type="InterPro" id="IPR045495">
    <property type="entry name" value="PI4K_N"/>
</dbReference>
<dbReference type="AlphaFoldDB" id="A0A7R9JTC2"/>
<accession>A0A7R9JTC2</accession>
<evidence type="ECO:0000259" key="2">
    <source>
        <dbReference type="Pfam" id="PF19274"/>
    </source>
</evidence>
<comment type="similarity">
    <text evidence="1">Belongs to the PI3/PI4-kinase family. Type III PI4K subfamily.</text>
</comment>
<reference evidence="3" key="1">
    <citation type="submission" date="2020-11" db="EMBL/GenBank/DDBJ databases">
        <authorList>
            <person name="Tran Van P."/>
        </authorList>
    </citation>
    <scope>NUCLEOTIDE SEQUENCE</scope>
</reference>
<gene>
    <name evidence="3" type="ORF">TGEB3V08_LOCUS3004</name>
</gene>
<evidence type="ECO:0000313" key="3">
    <source>
        <dbReference type="EMBL" id="CAD7588995.1"/>
    </source>
</evidence>